<proteinExistence type="predicted"/>
<dbReference type="Proteomes" id="UP000001203">
    <property type="component" value="Chromosome circular"/>
</dbReference>
<dbReference type="EMBL" id="CP000806">
    <property type="protein sequence ID" value="ACB51436.1"/>
    <property type="molecule type" value="Genomic_DNA"/>
</dbReference>
<keyword evidence="2" id="KW-1185">Reference proteome</keyword>
<dbReference type="HOGENOM" id="CLU_3388994_0_0_3"/>
<accession>B1WNK7</accession>
<protein>
    <submittedName>
        <fullName evidence="1">Uncharacterized protein</fullName>
    </submittedName>
</protein>
<evidence type="ECO:0000313" key="2">
    <source>
        <dbReference type="Proteomes" id="UP000001203"/>
    </source>
</evidence>
<reference evidence="1 2" key="1">
    <citation type="journal article" date="2008" name="Proc. Natl. Acad. Sci. U.S.A.">
        <title>The genome of Cyanothece 51142, a unicellular diazotrophic cyanobacterium important in the marine nitrogen cycle.</title>
        <authorList>
            <person name="Welsh E.A."/>
            <person name="Liberton M."/>
            <person name="Stoeckel J."/>
            <person name="Loh T."/>
            <person name="Elvitigala T."/>
            <person name="Wang C."/>
            <person name="Wollam A."/>
            <person name="Fulton R.S."/>
            <person name="Clifton S.W."/>
            <person name="Jacobs J.M."/>
            <person name="Aurora R."/>
            <person name="Ghosh B.K."/>
            <person name="Sherman L.A."/>
            <person name="Smith R.D."/>
            <person name="Wilson R.K."/>
            <person name="Pakrasi H.B."/>
        </authorList>
    </citation>
    <scope>NUCLEOTIDE SEQUENCE [LARGE SCALE GENOMIC DNA]</scope>
    <source>
        <strain evidence="2">ATCC 51142 / BH68</strain>
    </source>
</reference>
<sequence>MQLDSFFDIIELIIIFLPAKSSRKYYQKTKIN</sequence>
<dbReference type="KEGG" id="cyt:cce_2086"/>
<evidence type="ECO:0000313" key="1">
    <source>
        <dbReference type="EMBL" id="ACB51436.1"/>
    </source>
</evidence>
<gene>
    <name evidence="1" type="ordered locus">cce_2086</name>
</gene>
<dbReference type="AlphaFoldDB" id="B1WNK7"/>
<name>B1WNK7_CROS5</name>
<organism evidence="1 2">
    <name type="scientific">Crocosphaera subtropica (strain ATCC 51142 / BH68)</name>
    <name type="common">Cyanothece sp. (strain ATCC 51142)</name>
    <dbReference type="NCBI Taxonomy" id="43989"/>
    <lineage>
        <taxon>Bacteria</taxon>
        <taxon>Bacillati</taxon>
        <taxon>Cyanobacteriota</taxon>
        <taxon>Cyanophyceae</taxon>
        <taxon>Oscillatoriophycideae</taxon>
        <taxon>Chroococcales</taxon>
        <taxon>Aphanothecaceae</taxon>
        <taxon>Crocosphaera</taxon>
        <taxon>Crocosphaera subtropica</taxon>
    </lineage>
</organism>